<dbReference type="InterPro" id="IPR050327">
    <property type="entry name" value="Proton-linked_MCT"/>
</dbReference>
<dbReference type="PROSITE" id="PS50850">
    <property type="entry name" value="MFS"/>
    <property type="match status" value="1"/>
</dbReference>
<keyword evidence="3 5" id="KW-1133">Transmembrane helix</keyword>
<feature type="transmembrane region" description="Helical" evidence="5">
    <location>
        <begin position="268"/>
        <end position="291"/>
    </location>
</feature>
<gene>
    <name evidence="7" type="ORF">HKK74_20460</name>
</gene>
<organism evidence="7 8">
    <name type="scientific">Actinomadura alba</name>
    <dbReference type="NCBI Taxonomy" id="406431"/>
    <lineage>
        <taxon>Bacteria</taxon>
        <taxon>Bacillati</taxon>
        <taxon>Actinomycetota</taxon>
        <taxon>Actinomycetes</taxon>
        <taxon>Streptosporangiales</taxon>
        <taxon>Thermomonosporaceae</taxon>
        <taxon>Actinomadura</taxon>
    </lineage>
</organism>
<dbReference type="Gene3D" id="1.20.1250.20">
    <property type="entry name" value="MFS general substrate transporter like domains"/>
    <property type="match status" value="2"/>
</dbReference>
<dbReference type="InterPro" id="IPR020846">
    <property type="entry name" value="MFS_dom"/>
</dbReference>
<dbReference type="PANTHER" id="PTHR11360:SF304">
    <property type="entry name" value="MFS DOMAIN-CONTAINING PROTEIN"/>
    <property type="match status" value="1"/>
</dbReference>
<evidence type="ECO:0000256" key="1">
    <source>
        <dbReference type="ARBA" id="ARBA00004651"/>
    </source>
</evidence>
<feature type="transmembrane region" description="Helical" evidence="5">
    <location>
        <begin position="43"/>
        <end position="61"/>
    </location>
</feature>
<dbReference type="InterPro" id="IPR036259">
    <property type="entry name" value="MFS_trans_sf"/>
</dbReference>
<feature type="transmembrane region" description="Helical" evidence="5">
    <location>
        <begin position="81"/>
        <end position="100"/>
    </location>
</feature>
<dbReference type="Proteomes" id="UP000805614">
    <property type="component" value="Unassembled WGS sequence"/>
</dbReference>
<feature type="transmembrane region" description="Helical" evidence="5">
    <location>
        <begin position="404"/>
        <end position="421"/>
    </location>
</feature>
<reference evidence="7 8" key="1">
    <citation type="submission" date="2020-06" db="EMBL/GenBank/DDBJ databases">
        <title>Actinomadura xiongansis sp. nov., isolated from soil of Baiyangdian.</title>
        <authorList>
            <person name="Zhang X."/>
        </authorList>
    </citation>
    <scope>NUCLEOTIDE SEQUENCE [LARGE SCALE GENOMIC DNA]</scope>
    <source>
        <strain evidence="7 8">HBUM206468</strain>
    </source>
</reference>
<keyword evidence="2 5" id="KW-0812">Transmembrane</keyword>
<accession>A0ABR7LTW8</accession>
<keyword evidence="4 5" id="KW-0472">Membrane</keyword>
<evidence type="ECO:0000256" key="5">
    <source>
        <dbReference type="SAM" id="Phobius"/>
    </source>
</evidence>
<feature type="domain" description="Major facilitator superfamily (MFS) profile" evidence="6">
    <location>
        <begin position="267"/>
        <end position="467"/>
    </location>
</feature>
<evidence type="ECO:0000259" key="6">
    <source>
        <dbReference type="PROSITE" id="PS50850"/>
    </source>
</evidence>
<feature type="transmembrane region" description="Helical" evidence="5">
    <location>
        <begin position="199"/>
        <end position="221"/>
    </location>
</feature>
<dbReference type="PANTHER" id="PTHR11360">
    <property type="entry name" value="MONOCARBOXYLATE TRANSPORTER"/>
    <property type="match status" value="1"/>
</dbReference>
<feature type="transmembrane region" description="Helical" evidence="5">
    <location>
        <begin position="112"/>
        <end position="130"/>
    </location>
</feature>
<feature type="transmembrane region" description="Helical" evidence="5">
    <location>
        <begin position="297"/>
        <end position="314"/>
    </location>
</feature>
<dbReference type="InterPro" id="IPR011701">
    <property type="entry name" value="MFS"/>
</dbReference>
<proteinExistence type="predicted"/>
<dbReference type="Pfam" id="PF07690">
    <property type="entry name" value="MFS_1"/>
    <property type="match status" value="1"/>
</dbReference>
<evidence type="ECO:0000313" key="8">
    <source>
        <dbReference type="Proteomes" id="UP000805614"/>
    </source>
</evidence>
<comment type="subcellular location">
    <subcellularLocation>
        <location evidence="1">Cell membrane</location>
        <topology evidence="1">Multi-pass membrane protein</topology>
    </subcellularLocation>
</comment>
<sequence>MTTTSSPHSPIPTTGTYREVTDRNGRVYRIGETAQDIMGRPRWTMVLFPWIGMMGISSSEYAFTSAEDTLHVAHHWSSLHIFWLLGVWVFFQAAIAFPAGQLRESGRLPARNAMMLGALGTFLGYLSLAYAPHVFWAYLGFGAFSGMGAGLVYATCVNMVGKWYPERKGGKTGMVNGGFAYGSVPFVFLFSSYLDLTNYKTVLLCVGIFLLGVVAFSGWFFKDPPKNWWPPHVDPLKASDDPRIRRALEKNPPAVKQFTPREASRQPVLVLMWFCLLFTAGINIFGIAFQVPFGKDMGFAGGIVATAMSLKAIVNGTGRGVIGWISDRYGRRNTLIFVCIVLGMSQFGVLWSGTIGSMPFFLICSMVSGFGGGAIFPLFAAMTADFFGENNNATNYGMVYSSKLVSGLAGSGLGAVVVSAWDYEGGFILAGGIGLFAAFLAIFLKQPGRVRLKDIQPNPRPIGREDI</sequence>
<feature type="transmembrane region" description="Helical" evidence="5">
    <location>
        <begin position="173"/>
        <end position="193"/>
    </location>
</feature>
<feature type="transmembrane region" description="Helical" evidence="5">
    <location>
        <begin position="360"/>
        <end position="383"/>
    </location>
</feature>
<comment type="caution">
    <text evidence="7">The sequence shown here is derived from an EMBL/GenBank/DDBJ whole genome shotgun (WGS) entry which is preliminary data.</text>
</comment>
<dbReference type="CDD" id="cd17353">
    <property type="entry name" value="MFS_OFA_like"/>
    <property type="match status" value="1"/>
</dbReference>
<evidence type="ECO:0000256" key="4">
    <source>
        <dbReference type="ARBA" id="ARBA00023136"/>
    </source>
</evidence>
<name>A0ABR7LTW8_9ACTN</name>
<protein>
    <submittedName>
        <fullName evidence="7">OFA family MFS transporter</fullName>
    </submittedName>
</protein>
<feature type="transmembrane region" description="Helical" evidence="5">
    <location>
        <begin position="427"/>
        <end position="444"/>
    </location>
</feature>
<dbReference type="SUPFAM" id="SSF103473">
    <property type="entry name" value="MFS general substrate transporter"/>
    <property type="match status" value="1"/>
</dbReference>
<dbReference type="EMBL" id="JABVEC010000015">
    <property type="protein sequence ID" value="MBC6467848.1"/>
    <property type="molecule type" value="Genomic_DNA"/>
</dbReference>
<dbReference type="RefSeq" id="WP_187244865.1">
    <property type="nucleotide sequence ID" value="NZ_BAAAOK010000001.1"/>
</dbReference>
<evidence type="ECO:0000313" key="7">
    <source>
        <dbReference type="EMBL" id="MBC6467848.1"/>
    </source>
</evidence>
<keyword evidence="8" id="KW-1185">Reference proteome</keyword>
<feature type="transmembrane region" description="Helical" evidence="5">
    <location>
        <begin position="136"/>
        <end position="161"/>
    </location>
</feature>
<feature type="transmembrane region" description="Helical" evidence="5">
    <location>
        <begin position="335"/>
        <end position="354"/>
    </location>
</feature>
<evidence type="ECO:0000256" key="3">
    <source>
        <dbReference type="ARBA" id="ARBA00022989"/>
    </source>
</evidence>
<evidence type="ECO:0000256" key="2">
    <source>
        <dbReference type="ARBA" id="ARBA00022692"/>
    </source>
</evidence>